<keyword evidence="3" id="KW-1185">Reference proteome</keyword>
<reference evidence="2" key="1">
    <citation type="submission" date="2022-10" db="EMBL/GenBank/DDBJ databases">
        <title>The WGS of Solirubrobacter sp. CPCC 204708.</title>
        <authorList>
            <person name="Jiang Z."/>
        </authorList>
    </citation>
    <scope>NUCLEOTIDE SEQUENCE</scope>
    <source>
        <strain evidence="2">CPCC 204708</strain>
    </source>
</reference>
<dbReference type="Proteomes" id="UP001147700">
    <property type="component" value="Unassembled WGS sequence"/>
</dbReference>
<evidence type="ECO:0000313" key="2">
    <source>
        <dbReference type="EMBL" id="MDA0140415.1"/>
    </source>
</evidence>
<proteinExistence type="predicted"/>
<protein>
    <recommendedName>
        <fullName evidence="4">Phage major capsid protein</fullName>
    </recommendedName>
</protein>
<feature type="non-terminal residue" evidence="2">
    <location>
        <position position="1"/>
    </location>
</feature>
<sequence length="346" mass="36226">ATTTDGGAATGAATRRRAATATPLSASTHAAVASAPSVSRPALAAAALRTQLLARLAPETTVLARTQAAIAAPAGTWTRPDPLAPAEVGPKFTEPMYDGLLRTAPELFLPGVKALELDGVALLETTPAVIEAYMAGLNHELSRELLWREFPAPLASTAFRQFWEGDAPDIPALASWGDTALGTHLRGGAQQIVLLVRGELLRRFPTTTIYAAEATATGTLDPATRTAPLFRATVGEDIVCLGFPLSEEKVLGGAGWYFVFEQYAGDPRFGFDDTAAPGVPKTPDQLAWEHVALDASGHADVSQPINASANVQGAWGKNAAATASLTFQQPFRVALHASRLITRSAS</sequence>
<evidence type="ECO:0008006" key="4">
    <source>
        <dbReference type="Google" id="ProtNLM"/>
    </source>
</evidence>
<comment type="caution">
    <text evidence="2">The sequence shown here is derived from an EMBL/GenBank/DDBJ whole genome shotgun (WGS) entry which is preliminary data.</text>
</comment>
<feature type="region of interest" description="Disordered" evidence="1">
    <location>
        <begin position="1"/>
        <end position="26"/>
    </location>
</feature>
<name>A0ABT4RPB7_9ACTN</name>
<gene>
    <name evidence="2" type="ORF">OJ962_23150</name>
</gene>
<dbReference type="EMBL" id="JAPCID010000038">
    <property type="protein sequence ID" value="MDA0140415.1"/>
    <property type="molecule type" value="Genomic_DNA"/>
</dbReference>
<organism evidence="2 3">
    <name type="scientific">Solirubrobacter deserti</name>
    <dbReference type="NCBI Taxonomy" id="2282478"/>
    <lineage>
        <taxon>Bacteria</taxon>
        <taxon>Bacillati</taxon>
        <taxon>Actinomycetota</taxon>
        <taxon>Thermoleophilia</taxon>
        <taxon>Solirubrobacterales</taxon>
        <taxon>Solirubrobacteraceae</taxon>
        <taxon>Solirubrobacter</taxon>
    </lineage>
</organism>
<accession>A0ABT4RPB7</accession>
<evidence type="ECO:0000313" key="3">
    <source>
        <dbReference type="Proteomes" id="UP001147700"/>
    </source>
</evidence>
<evidence type="ECO:0000256" key="1">
    <source>
        <dbReference type="SAM" id="MobiDB-lite"/>
    </source>
</evidence>